<reference evidence="1" key="2">
    <citation type="journal article" date="2021" name="Genome Biol. Evol.">
        <title>Developing a high-quality reference genome for a parasitic bivalve with doubly uniparental inheritance (Bivalvia: Unionida).</title>
        <authorList>
            <person name="Smith C.H."/>
        </authorList>
    </citation>
    <scope>NUCLEOTIDE SEQUENCE</scope>
    <source>
        <strain evidence="1">CHS0354</strain>
        <tissue evidence="1">Mantle</tissue>
    </source>
</reference>
<protein>
    <submittedName>
        <fullName evidence="1">Uncharacterized protein</fullName>
    </submittedName>
</protein>
<evidence type="ECO:0000313" key="1">
    <source>
        <dbReference type="EMBL" id="KAK3581944.1"/>
    </source>
</evidence>
<keyword evidence="2" id="KW-1185">Reference proteome</keyword>
<reference evidence="1" key="1">
    <citation type="journal article" date="2021" name="Genome Biol. Evol.">
        <title>A High-Quality Reference Genome for a Parasitic Bivalve with Doubly Uniparental Inheritance (Bivalvia: Unionida).</title>
        <authorList>
            <person name="Smith C.H."/>
        </authorList>
    </citation>
    <scope>NUCLEOTIDE SEQUENCE</scope>
    <source>
        <strain evidence="1">CHS0354</strain>
    </source>
</reference>
<reference evidence="1" key="3">
    <citation type="submission" date="2023-05" db="EMBL/GenBank/DDBJ databases">
        <authorList>
            <person name="Smith C.H."/>
        </authorList>
    </citation>
    <scope>NUCLEOTIDE SEQUENCE</scope>
    <source>
        <strain evidence="1">CHS0354</strain>
        <tissue evidence="1">Mantle</tissue>
    </source>
</reference>
<gene>
    <name evidence="1" type="ORF">CHS0354_007066</name>
</gene>
<name>A0AAE0RYT0_9BIVA</name>
<organism evidence="1 2">
    <name type="scientific">Potamilus streckersoni</name>
    <dbReference type="NCBI Taxonomy" id="2493646"/>
    <lineage>
        <taxon>Eukaryota</taxon>
        <taxon>Metazoa</taxon>
        <taxon>Spiralia</taxon>
        <taxon>Lophotrochozoa</taxon>
        <taxon>Mollusca</taxon>
        <taxon>Bivalvia</taxon>
        <taxon>Autobranchia</taxon>
        <taxon>Heteroconchia</taxon>
        <taxon>Palaeoheterodonta</taxon>
        <taxon>Unionida</taxon>
        <taxon>Unionoidea</taxon>
        <taxon>Unionidae</taxon>
        <taxon>Ambleminae</taxon>
        <taxon>Lampsilini</taxon>
        <taxon>Potamilus</taxon>
    </lineage>
</organism>
<dbReference type="AlphaFoldDB" id="A0AAE0RYT0"/>
<sequence>MTDGNRTGDRNSCRYESAFFSMVARGNLGTCQSLCEDLSNIYQRLCQDSFGSPRSKMDVQSPHEVRVLTTYSI</sequence>
<comment type="caution">
    <text evidence="1">The sequence shown here is derived from an EMBL/GenBank/DDBJ whole genome shotgun (WGS) entry which is preliminary data.</text>
</comment>
<accession>A0AAE0RYT0</accession>
<evidence type="ECO:0000313" key="2">
    <source>
        <dbReference type="Proteomes" id="UP001195483"/>
    </source>
</evidence>
<dbReference type="EMBL" id="JAEAOA010000476">
    <property type="protein sequence ID" value="KAK3581944.1"/>
    <property type="molecule type" value="Genomic_DNA"/>
</dbReference>
<proteinExistence type="predicted"/>
<dbReference type="Proteomes" id="UP001195483">
    <property type="component" value="Unassembled WGS sequence"/>
</dbReference>